<dbReference type="RefSeq" id="WP_020280935.1">
    <property type="nucleotide sequence ID" value="NZ_AZED01000011.1"/>
</dbReference>
<dbReference type="eggNOG" id="ENOG50318XF">
    <property type="taxonomic scope" value="Bacteria"/>
</dbReference>
<evidence type="ECO:0000313" key="1">
    <source>
        <dbReference type="EMBL" id="GAD16484.1"/>
    </source>
</evidence>
<name>S4NCE3_9LACO</name>
<dbReference type="OrthoDB" id="2314989at2"/>
<reference evidence="2" key="1">
    <citation type="journal article" date="2013" name="Genome Announc.">
        <title>Draft Genome Sequence of D-Branched-Chain Amino Acid Producer Lactobacillus otakiensis JCM 15040T, Isolated from a Traditional Japanese Pickle.</title>
        <authorList>
            <person name="Doi K."/>
            <person name="Mori K."/>
            <person name="Mutaguchi Y."/>
            <person name="Tashiro K."/>
            <person name="Fujino Y."/>
            <person name="Ohmori T."/>
            <person name="Kuhara S."/>
            <person name="Ohshima T."/>
        </authorList>
    </citation>
    <scope>NUCLEOTIDE SEQUENCE [LARGE SCALE GENOMIC DNA]</scope>
    <source>
        <strain evidence="2">JCM 15040</strain>
    </source>
</reference>
<dbReference type="EMBL" id="BASH01000002">
    <property type="protein sequence ID" value="GAD16484.1"/>
    <property type="molecule type" value="Genomic_DNA"/>
</dbReference>
<comment type="caution">
    <text evidence="1">The sequence shown here is derived from an EMBL/GenBank/DDBJ whole genome shotgun (WGS) entry which is preliminary data.</text>
</comment>
<proteinExistence type="predicted"/>
<dbReference type="GeneID" id="301047513"/>
<sequence length="85" mass="9658">MENCSNYELYTKLTATSFASGLVSVAARHELERRADNGDGEAKMLLELHKLQPAKKPLHGHVVHSINPQPRKRKFIYTLRMKLGD</sequence>
<keyword evidence="2" id="KW-1185">Reference proteome</keyword>
<protein>
    <submittedName>
        <fullName evidence="1">Uncharacterized protein</fullName>
    </submittedName>
</protein>
<gene>
    <name evidence="1" type="ORF">LOT_1022</name>
</gene>
<dbReference type="Proteomes" id="UP000016361">
    <property type="component" value="Unassembled WGS sequence"/>
</dbReference>
<organism evidence="1 2">
    <name type="scientific">Lentilactobacillus otakiensis DSM 19908 = JCM 15040</name>
    <dbReference type="NCBI Taxonomy" id="1423780"/>
    <lineage>
        <taxon>Bacteria</taxon>
        <taxon>Bacillati</taxon>
        <taxon>Bacillota</taxon>
        <taxon>Bacilli</taxon>
        <taxon>Lactobacillales</taxon>
        <taxon>Lactobacillaceae</taxon>
        <taxon>Lentilactobacillus</taxon>
    </lineage>
</organism>
<evidence type="ECO:0000313" key="2">
    <source>
        <dbReference type="Proteomes" id="UP000016361"/>
    </source>
</evidence>
<accession>S4NCE3</accession>
<dbReference type="AlphaFoldDB" id="S4NCE3"/>